<name>A0ACC2KA35_PERAE</name>
<reference evidence="1 2" key="1">
    <citation type="journal article" date="2022" name="Hortic Res">
        <title>A haplotype resolved chromosomal level avocado genome allows analysis of novel avocado genes.</title>
        <authorList>
            <person name="Nath O."/>
            <person name="Fletcher S.J."/>
            <person name="Hayward A."/>
            <person name="Shaw L.M."/>
            <person name="Masouleh A.K."/>
            <person name="Furtado A."/>
            <person name="Henry R.J."/>
            <person name="Mitter N."/>
        </authorList>
    </citation>
    <scope>NUCLEOTIDE SEQUENCE [LARGE SCALE GENOMIC DNA]</scope>
    <source>
        <strain evidence="2">cv. Hass</strain>
    </source>
</reference>
<proteinExistence type="predicted"/>
<evidence type="ECO:0000313" key="1">
    <source>
        <dbReference type="EMBL" id="KAJ8617960.1"/>
    </source>
</evidence>
<dbReference type="Proteomes" id="UP001234297">
    <property type="component" value="Chromosome 4"/>
</dbReference>
<evidence type="ECO:0000313" key="2">
    <source>
        <dbReference type="Proteomes" id="UP001234297"/>
    </source>
</evidence>
<keyword evidence="2" id="KW-1185">Reference proteome</keyword>
<organism evidence="1 2">
    <name type="scientific">Persea americana</name>
    <name type="common">Avocado</name>
    <dbReference type="NCBI Taxonomy" id="3435"/>
    <lineage>
        <taxon>Eukaryota</taxon>
        <taxon>Viridiplantae</taxon>
        <taxon>Streptophyta</taxon>
        <taxon>Embryophyta</taxon>
        <taxon>Tracheophyta</taxon>
        <taxon>Spermatophyta</taxon>
        <taxon>Magnoliopsida</taxon>
        <taxon>Magnoliidae</taxon>
        <taxon>Laurales</taxon>
        <taxon>Lauraceae</taxon>
        <taxon>Persea</taxon>
    </lineage>
</organism>
<dbReference type="EMBL" id="CM056812">
    <property type="protein sequence ID" value="KAJ8617960.1"/>
    <property type="molecule type" value="Genomic_DNA"/>
</dbReference>
<gene>
    <name evidence="1" type="ORF">MRB53_014146</name>
</gene>
<sequence>MSYLNRVWMAATVAVMQGHTDQGFRWSSGLRSLHQGKNRLSSSGLRPFSSGSDLGRVFGAGNRDEKLMQADDSLQKAMYLNCWGQS</sequence>
<protein>
    <submittedName>
        <fullName evidence="1">Uncharacterized protein</fullName>
    </submittedName>
</protein>
<comment type="caution">
    <text evidence="1">The sequence shown here is derived from an EMBL/GenBank/DDBJ whole genome shotgun (WGS) entry which is preliminary data.</text>
</comment>
<accession>A0ACC2KA35</accession>